<name>A0A166IPX4_9AGAM</name>
<dbReference type="AlphaFoldDB" id="A0A166IPX4"/>
<reference evidence="1 2" key="1">
    <citation type="journal article" date="2016" name="Mol. Biol. Evol.">
        <title>Comparative Genomics of Early-Diverging Mushroom-Forming Fungi Provides Insights into the Origins of Lignocellulose Decay Capabilities.</title>
        <authorList>
            <person name="Nagy L.G."/>
            <person name="Riley R."/>
            <person name="Tritt A."/>
            <person name="Adam C."/>
            <person name="Daum C."/>
            <person name="Floudas D."/>
            <person name="Sun H."/>
            <person name="Yadav J.S."/>
            <person name="Pangilinan J."/>
            <person name="Larsson K.H."/>
            <person name="Matsuura K."/>
            <person name="Barry K."/>
            <person name="Labutti K."/>
            <person name="Kuo R."/>
            <person name="Ohm R.A."/>
            <person name="Bhattacharya S.S."/>
            <person name="Shirouzu T."/>
            <person name="Yoshinaga Y."/>
            <person name="Martin F.M."/>
            <person name="Grigoriev I.V."/>
            <person name="Hibbett D.S."/>
        </authorList>
    </citation>
    <scope>NUCLEOTIDE SEQUENCE [LARGE SCALE GENOMIC DNA]</scope>
    <source>
        <strain evidence="1 2">CBS 109695</strain>
    </source>
</reference>
<dbReference type="Proteomes" id="UP000076532">
    <property type="component" value="Unassembled WGS sequence"/>
</dbReference>
<sequence length="77" mass="8581">MTLCLTLAHVAVHTWHREQAIHRDSSKLCEAKSAKTGWLLRTGGLCVRTGKQAKSSLVFRMGMAVESSLFCHKCHND</sequence>
<proteinExistence type="predicted"/>
<organism evidence="1 2">
    <name type="scientific">Athelia psychrophila</name>
    <dbReference type="NCBI Taxonomy" id="1759441"/>
    <lineage>
        <taxon>Eukaryota</taxon>
        <taxon>Fungi</taxon>
        <taxon>Dikarya</taxon>
        <taxon>Basidiomycota</taxon>
        <taxon>Agaricomycotina</taxon>
        <taxon>Agaricomycetes</taxon>
        <taxon>Agaricomycetidae</taxon>
        <taxon>Atheliales</taxon>
        <taxon>Atheliaceae</taxon>
        <taxon>Athelia</taxon>
    </lineage>
</organism>
<gene>
    <name evidence="1" type="ORF">FIBSPDRAFT_862070</name>
</gene>
<accession>A0A166IPX4</accession>
<protein>
    <submittedName>
        <fullName evidence="1">Uncharacterized protein</fullName>
    </submittedName>
</protein>
<keyword evidence="2" id="KW-1185">Reference proteome</keyword>
<evidence type="ECO:0000313" key="2">
    <source>
        <dbReference type="Proteomes" id="UP000076532"/>
    </source>
</evidence>
<dbReference type="EMBL" id="KV417558">
    <property type="protein sequence ID" value="KZP20054.1"/>
    <property type="molecule type" value="Genomic_DNA"/>
</dbReference>
<evidence type="ECO:0000313" key="1">
    <source>
        <dbReference type="EMBL" id="KZP20054.1"/>
    </source>
</evidence>